<dbReference type="AlphaFoldDB" id="A0A7S1V836"/>
<name>A0A7S1V836_9STRA</name>
<evidence type="ECO:0000313" key="1">
    <source>
        <dbReference type="EMBL" id="CAD9291156.1"/>
    </source>
</evidence>
<accession>A0A7S1V836</accession>
<protein>
    <submittedName>
        <fullName evidence="1">Uncharacterized protein</fullName>
    </submittedName>
</protein>
<sequence length="100" mass="11117">MKRASLLMHGKIPPSYGGLVFCLKTLFAPAMATKAIKVALVDEKPEPITEMSVVEKEDIMEDTIKVYLSILYCFDMDLRTSCTRRDQLGLGSSCRPHHGA</sequence>
<proteinExistence type="predicted"/>
<organism evidence="1">
    <name type="scientific">Grammatophora oceanica</name>
    <dbReference type="NCBI Taxonomy" id="210454"/>
    <lineage>
        <taxon>Eukaryota</taxon>
        <taxon>Sar</taxon>
        <taxon>Stramenopiles</taxon>
        <taxon>Ochrophyta</taxon>
        <taxon>Bacillariophyta</taxon>
        <taxon>Fragilariophyceae</taxon>
        <taxon>Fragilariophycidae</taxon>
        <taxon>Rhabdonematales</taxon>
        <taxon>Grammatophoraceae</taxon>
        <taxon>Grammatophora</taxon>
    </lineage>
</organism>
<reference evidence="1" key="1">
    <citation type="submission" date="2021-01" db="EMBL/GenBank/DDBJ databases">
        <authorList>
            <person name="Corre E."/>
            <person name="Pelletier E."/>
            <person name="Niang G."/>
            <person name="Scheremetjew M."/>
            <person name="Finn R."/>
            <person name="Kale V."/>
            <person name="Holt S."/>
            <person name="Cochrane G."/>
            <person name="Meng A."/>
            <person name="Brown T."/>
            <person name="Cohen L."/>
        </authorList>
    </citation>
    <scope>NUCLEOTIDE SEQUENCE</scope>
    <source>
        <strain evidence="1">CCMP 410</strain>
    </source>
</reference>
<gene>
    <name evidence="1" type="ORF">GOCE00092_LOCUS16984</name>
</gene>
<dbReference type="EMBL" id="HBGK01032517">
    <property type="protein sequence ID" value="CAD9291156.1"/>
    <property type="molecule type" value="Transcribed_RNA"/>
</dbReference>